<dbReference type="OrthoDB" id="444127at2759"/>
<dbReference type="InterPro" id="IPR051828">
    <property type="entry name" value="HAD-like_hydrolase_domain"/>
</dbReference>
<dbReference type="InterPro" id="IPR011949">
    <property type="entry name" value="HAD-SF_hydro_IA_REG-2-like"/>
</dbReference>
<dbReference type="SFLD" id="SFLDG01129">
    <property type="entry name" value="C1.5:_HAD__Beta-PGM__Phosphata"/>
    <property type="match status" value="1"/>
</dbReference>
<dbReference type="Gene3D" id="3.40.50.1000">
    <property type="entry name" value="HAD superfamily/HAD-like"/>
    <property type="match status" value="1"/>
</dbReference>
<reference evidence="2" key="1">
    <citation type="journal article" date="2017" name="Nat. Ecol. Evol.">
        <title>Genome expansion and lineage-specific genetic innovations in the forest pathogenic fungi Armillaria.</title>
        <authorList>
            <person name="Sipos G."/>
            <person name="Prasanna A.N."/>
            <person name="Walter M.C."/>
            <person name="O'Connor E."/>
            <person name="Balint B."/>
            <person name="Krizsan K."/>
            <person name="Kiss B."/>
            <person name="Hess J."/>
            <person name="Varga T."/>
            <person name="Slot J."/>
            <person name="Riley R."/>
            <person name="Boka B."/>
            <person name="Rigling D."/>
            <person name="Barry K."/>
            <person name="Lee J."/>
            <person name="Mihaltcheva S."/>
            <person name="LaButti K."/>
            <person name="Lipzen A."/>
            <person name="Waldron R."/>
            <person name="Moloney N.M."/>
            <person name="Sperisen C."/>
            <person name="Kredics L."/>
            <person name="Vagvoelgyi C."/>
            <person name="Patrignani A."/>
            <person name="Fitzpatrick D."/>
            <person name="Nagy I."/>
            <person name="Doyle S."/>
            <person name="Anderson J.B."/>
            <person name="Grigoriev I.V."/>
            <person name="Gueldener U."/>
            <person name="Muensterkoetter M."/>
            <person name="Nagy L.G."/>
        </authorList>
    </citation>
    <scope>NUCLEOTIDE SEQUENCE [LARGE SCALE GENOMIC DNA]</scope>
    <source>
        <strain evidence="2">C18/9</strain>
    </source>
</reference>
<dbReference type="Pfam" id="PF00702">
    <property type="entry name" value="Hydrolase"/>
    <property type="match status" value="1"/>
</dbReference>
<dbReference type="AlphaFoldDB" id="A0A284QM83"/>
<evidence type="ECO:0000313" key="2">
    <source>
        <dbReference type="Proteomes" id="UP000219338"/>
    </source>
</evidence>
<dbReference type="STRING" id="47428.A0A284QM83"/>
<dbReference type="InterPro" id="IPR044924">
    <property type="entry name" value="HAD-SF_hydro_IA_REG-2-like_cap"/>
</dbReference>
<sequence length="231" mass="26061">MSIRLVTFDALFTLINLREPVHVQYARAFRPYLGELDPDGVKSSFKAALAALQKERPAYDSGSTAWWSEVIRRTALGAKADSVALDKSLQDIVRGLLHRFSSREGYKAYDDAIPLVEELHSRGIRTAVISNSDSRTRSVLKDLGFPAYLDPIVLSEEEGVEKPSKEIFIRALEAVNRNTKPRIEFRECLHVGDELECDYYGGRSAGMESLLVGGEELNQVLAWMDRRKQRE</sequence>
<evidence type="ECO:0000313" key="1">
    <source>
        <dbReference type="EMBL" id="SJK97585.1"/>
    </source>
</evidence>
<keyword evidence="2" id="KW-1185">Reference proteome</keyword>
<dbReference type="NCBIfam" id="TIGR02252">
    <property type="entry name" value="DREG-2"/>
    <property type="match status" value="1"/>
</dbReference>
<name>A0A284QM83_ARMOS</name>
<dbReference type="PRINTS" id="PR00413">
    <property type="entry name" value="HADHALOGNASE"/>
</dbReference>
<dbReference type="Gene3D" id="1.10.150.720">
    <property type="entry name" value="Haloacid dehalogenase-like hydrolase"/>
    <property type="match status" value="1"/>
</dbReference>
<proteinExistence type="predicted"/>
<dbReference type="PANTHER" id="PTHR46191">
    <property type="match status" value="1"/>
</dbReference>
<dbReference type="NCBIfam" id="TIGR01549">
    <property type="entry name" value="HAD-SF-IA-v1"/>
    <property type="match status" value="1"/>
</dbReference>
<dbReference type="GO" id="GO:0005634">
    <property type="term" value="C:nucleus"/>
    <property type="evidence" value="ECO:0007669"/>
    <property type="project" value="TreeGrafter"/>
</dbReference>
<dbReference type="PANTHER" id="PTHR46191:SF2">
    <property type="entry name" value="HALOACID DEHALOGENASE-LIKE HYDROLASE DOMAIN-CONTAINING PROTEIN 3"/>
    <property type="match status" value="1"/>
</dbReference>
<organism evidence="1 2">
    <name type="scientific">Armillaria ostoyae</name>
    <name type="common">Armillaria root rot fungus</name>
    <dbReference type="NCBI Taxonomy" id="47428"/>
    <lineage>
        <taxon>Eukaryota</taxon>
        <taxon>Fungi</taxon>
        <taxon>Dikarya</taxon>
        <taxon>Basidiomycota</taxon>
        <taxon>Agaricomycotina</taxon>
        <taxon>Agaricomycetes</taxon>
        <taxon>Agaricomycetidae</taxon>
        <taxon>Agaricales</taxon>
        <taxon>Marasmiineae</taxon>
        <taxon>Physalacriaceae</taxon>
        <taxon>Armillaria</taxon>
    </lineage>
</organism>
<dbReference type="InterPro" id="IPR036412">
    <property type="entry name" value="HAD-like_sf"/>
</dbReference>
<dbReference type="SUPFAM" id="SSF56784">
    <property type="entry name" value="HAD-like"/>
    <property type="match status" value="1"/>
</dbReference>
<dbReference type="InterPro" id="IPR006439">
    <property type="entry name" value="HAD-SF_hydro_IA"/>
</dbReference>
<dbReference type="GO" id="GO:0016791">
    <property type="term" value="F:phosphatase activity"/>
    <property type="evidence" value="ECO:0007669"/>
    <property type="project" value="UniProtKB-ARBA"/>
</dbReference>
<dbReference type="Proteomes" id="UP000219338">
    <property type="component" value="Unassembled WGS sequence"/>
</dbReference>
<dbReference type="SFLD" id="SFLDS00003">
    <property type="entry name" value="Haloacid_Dehalogenase"/>
    <property type="match status" value="1"/>
</dbReference>
<accession>A0A284QM83</accession>
<dbReference type="InterPro" id="IPR023214">
    <property type="entry name" value="HAD_sf"/>
</dbReference>
<protein>
    <recommendedName>
        <fullName evidence="3">Hydrolase (HAD superfamily)</fullName>
    </recommendedName>
</protein>
<evidence type="ECO:0008006" key="3">
    <source>
        <dbReference type="Google" id="ProtNLM"/>
    </source>
</evidence>
<gene>
    <name evidence="1" type="ORF">ARMOST_00838</name>
</gene>
<dbReference type="OMA" id="WWRQLIA"/>
<dbReference type="EMBL" id="FUEG01000001">
    <property type="protein sequence ID" value="SJK97585.1"/>
    <property type="molecule type" value="Genomic_DNA"/>
</dbReference>